<feature type="domain" description="SH3" evidence="4">
    <location>
        <begin position="1"/>
        <end position="60"/>
    </location>
</feature>
<dbReference type="EMBL" id="OU015567">
    <property type="protein sequence ID" value="CAG5112492.1"/>
    <property type="molecule type" value="Genomic_DNA"/>
</dbReference>
<dbReference type="SUPFAM" id="SSF50044">
    <property type="entry name" value="SH3-domain"/>
    <property type="match status" value="1"/>
</dbReference>
<feature type="region of interest" description="Disordered" evidence="3">
    <location>
        <begin position="132"/>
        <end position="158"/>
    </location>
</feature>
<dbReference type="Proteomes" id="UP001158576">
    <property type="component" value="Chromosome 2"/>
</dbReference>
<evidence type="ECO:0000256" key="1">
    <source>
        <dbReference type="ARBA" id="ARBA00022443"/>
    </source>
</evidence>
<dbReference type="Pfam" id="PF00018">
    <property type="entry name" value="SH3_1"/>
    <property type="match status" value="1"/>
</dbReference>
<proteinExistence type="predicted"/>
<dbReference type="Gene3D" id="2.30.30.40">
    <property type="entry name" value="SH3 Domains"/>
    <property type="match status" value="1"/>
</dbReference>
<evidence type="ECO:0000313" key="6">
    <source>
        <dbReference type="Proteomes" id="UP001158576"/>
    </source>
</evidence>
<reference evidence="5 6" key="1">
    <citation type="submission" date="2021-04" db="EMBL/GenBank/DDBJ databases">
        <authorList>
            <person name="Bliznina A."/>
        </authorList>
    </citation>
    <scope>NUCLEOTIDE SEQUENCE [LARGE SCALE GENOMIC DNA]</scope>
</reference>
<keyword evidence="6" id="KW-1185">Reference proteome</keyword>
<dbReference type="SMART" id="SM00326">
    <property type="entry name" value="SH3"/>
    <property type="match status" value="1"/>
</dbReference>
<name>A0ABN7T4T9_OIKDI</name>
<accession>A0ABN7T4T9</accession>
<sequence>MIGCVTATDDFEGQEAVDLAFVKGETIFLQKLVDENWGEGQIGNDRQGIFPLTFTNYAELRDIPVEQRPPSPNKQRDFSVGAQGTIVKNVKHGNLEIGDLVNVLSRDDDVFWVEDRKKNIIPVPYNMIELKTGRKSTEPPNLRNGNQQRQSPTTRGFLDKTKSTLEKKLKRASWSPDKSPILDLGLEIANFGIRMFLKIFSEIPLRKKCESRWP</sequence>
<dbReference type="PROSITE" id="PS50002">
    <property type="entry name" value="SH3"/>
    <property type="match status" value="1"/>
</dbReference>
<evidence type="ECO:0000256" key="3">
    <source>
        <dbReference type="SAM" id="MobiDB-lite"/>
    </source>
</evidence>
<keyword evidence="1 2" id="KW-0728">SH3 domain</keyword>
<organism evidence="5 6">
    <name type="scientific">Oikopleura dioica</name>
    <name type="common">Tunicate</name>
    <dbReference type="NCBI Taxonomy" id="34765"/>
    <lineage>
        <taxon>Eukaryota</taxon>
        <taxon>Metazoa</taxon>
        <taxon>Chordata</taxon>
        <taxon>Tunicata</taxon>
        <taxon>Appendicularia</taxon>
        <taxon>Copelata</taxon>
        <taxon>Oikopleuridae</taxon>
        <taxon>Oikopleura</taxon>
    </lineage>
</organism>
<gene>
    <name evidence="5" type="ORF">OKIOD_LOCUS15469</name>
</gene>
<feature type="compositionally biased region" description="Polar residues" evidence="3">
    <location>
        <begin position="143"/>
        <end position="154"/>
    </location>
</feature>
<dbReference type="InterPro" id="IPR001452">
    <property type="entry name" value="SH3_domain"/>
</dbReference>
<evidence type="ECO:0000256" key="2">
    <source>
        <dbReference type="PROSITE-ProRule" id="PRU00192"/>
    </source>
</evidence>
<dbReference type="InterPro" id="IPR036028">
    <property type="entry name" value="SH3-like_dom_sf"/>
</dbReference>
<evidence type="ECO:0000259" key="4">
    <source>
        <dbReference type="PROSITE" id="PS50002"/>
    </source>
</evidence>
<evidence type="ECO:0000313" key="5">
    <source>
        <dbReference type="EMBL" id="CAG5112492.1"/>
    </source>
</evidence>
<protein>
    <submittedName>
        <fullName evidence="5">Oidioi.mRNA.OKI2018_I69.chr2.g6704.t1.cds</fullName>
    </submittedName>
</protein>